<dbReference type="EMBL" id="SDMP01000007">
    <property type="protein sequence ID" value="RYR46763.1"/>
    <property type="molecule type" value="Genomic_DNA"/>
</dbReference>
<keyword evidence="1" id="KW-0479">Metal-binding</keyword>
<dbReference type="Proteomes" id="UP000289738">
    <property type="component" value="Chromosome A07"/>
</dbReference>
<name>A0A445C7B2_ARAHY</name>
<dbReference type="InterPro" id="IPR031052">
    <property type="entry name" value="FHY3/FAR1"/>
</dbReference>
<dbReference type="PANTHER" id="PTHR31669">
    <property type="entry name" value="PROTEIN FAR1-RELATED SEQUENCE 10-RELATED"/>
    <property type="match status" value="1"/>
</dbReference>
<comment type="subcellular location">
    <subcellularLocation>
        <location evidence="1">Nucleus</location>
    </subcellularLocation>
</comment>
<dbReference type="GO" id="GO:0008270">
    <property type="term" value="F:zinc ion binding"/>
    <property type="evidence" value="ECO:0007669"/>
    <property type="project" value="UniProtKB-UniRule"/>
</dbReference>
<keyword evidence="3" id="KW-1185">Reference proteome</keyword>
<gene>
    <name evidence="2" type="ORF">Ahy_A07g032572</name>
</gene>
<keyword evidence="1" id="KW-0863">Zinc-finger</keyword>
<evidence type="ECO:0000313" key="2">
    <source>
        <dbReference type="EMBL" id="RYR46763.1"/>
    </source>
</evidence>
<reference evidence="2 3" key="1">
    <citation type="submission" date="2019-01" db="EMBL/GenBank/DDBJ databases">
        <title>Sequencing of cultivated peanut Arachis hypogaea provides insights into genome evolution and oil improvement.</title>
        <authorList>
            <person name="Chen X."/>
        </authorList>
    </citation>
    <scope>NUCLEOTIDE SEQUENCE [LARGE SCALE GENOMIC DNA]</scope>
    <source>
        <strain evidence="3">cv. Fuhuasheng</strain>
        <tissue evidence="2">Leaves</tissue>
    </source>
</reference>
<sequence>MLLEVIYPGKNLEQINGGDAFEYAIFREEDSDPHEYFGDNFYDNWEERGVDGVAELGYINFKQITASENMMFHFLDRSVAFSFYNLYTEMNGFAVKKNKIRRNAFKDIGSDNDGQQHKCEPKPKIRCGCEAEIRVHVHGEVEAHNHEILDDRLTYMLSGHRKMNASIIDQMNMMLKV</sequence>
<proteinExistence type="inferred from homology"/>
<evidence type="ECO:0000313" key="3">
    <source>
        <dbReference type="Proteomes" id="UP000289738"/>
    </source>
</evidence>
<protein>
    <recommendedName>
        <fullName evidence="1">Protein FAR1-RELATED SEQUENCE</fullName>
    </recommendedName>
</protein>
<comment type="similarity">
    <text evidence="1">Belongs to the FHY3/FAR1 family.</text>
</comment>
<organism evidence="2 3">
    <name type="scientific">Arachis hypogaea</name>
    <name type="common">Peanut</name>
    <dbReference type="NCBI Taxonomy" id="3818"/>
    <lineage>
        <taxon>Eukaryota</taxon>
        <taxon>Viridiplantae</taxon>
        <taxon>Streptophyta</taxon>
        <taxon>Embryophyta</taxon>
        <taxon>Tracheophyta</taxon>
        <taxon>Spermatophyta</taxon>
        <taxon>Magnoliopsida</taxon>
        <taxon>eudicotyledons</taxon>
        <taxon>Gunneridae</taxon>
        <taxon>Pentapetalae</taxon>
        <taxon>rosids</taxon>
        <taxon>fabids</taxon>
        <taxon>Fabales</taxon>
        <taxon>Fabaceae</taxon>
        <taxon>Papilionoideae</taxon>
        <taxon>50 kb inversion clade</taxon>
        <taxon>dalbergioids sensu lato</taxon>
        <taxon>Dalbergieae</taxon>
        <taxon>Pterocarpus clade</taxon>
        <taxon>Arachis</taxon>
    </lineage>
</organism>
<dbReference type="PANTHER" id="PTHR31669:SF292">
    <property type="entry name" value="OS02G0262500 PROTEIN"/>
    <property type="match status" value="1"/>
</dbReference>
<accession>A0A445C7B2</accession>
<dbReference type="GO" id="GO:0005634">
    <property type="term" value="C:nucleus"/>
    <property type="evidence" value="ECO:0007669"/>
    <property type="project" value="UniProtKB-SubCell"/>
</dbReference>
<keyword evidence="1" id="KW-0862">Zinc</keyword>
<evidence type="ECO:0000256" key="1">
    <source>
        <dbReference type="RuleBase" id="RU367018"/>
    </source>
</evidence>
<dbReference type="AlphaFoldDB" id="A0A445C7B2"/>
<comment type="caution">
    <text evidence="2">The sequence shown here is derived from an EMBL/GenBank/DDBJ whole genome shotgun (WGS) entry which is preliminary data.</text>
</comment>
<keyword evidence="1" id="KW-0539">Nucleus</keyword>
<comment type="function">
    <text evidence="1">Putative transcription activator involved in regulating light control of development.</text>
</comment>
<dbReference type="GO" id="GO:0006355">
    <property type="term" value="P:regulation of DNA-templated transcription"/>
    <property type="evidence" value="ECO:0007669"/>
    <property type="project" value="UniProtKB-UniRule"/>
</dbReference>